<accession>A0A1I5EDX8</accession>
<keyword evidence="1" id="KW-0812">Transmembrane</keyword>
<sequence length="145" mass="16946">MNQPIENINKVNTSKKYSAKWQTRFDFFDRHGAPSTPGFREALKQLPFRQKLRVNMNLIAFLFGPIYLFVLGLWKKNIMLILIMIAVYTILIIALAIAGMEFPRYLQIGLGYGFNALYGMSTNYSYYLKERKGDNGWNPFKGMRW</sequence>
<evidence type="ECO:0008006" key="4">
    <source>
        <dbReference type="Google" id="ProtNLM"/>
    </source>
</evidence>
<evidence type="ECO:0000313" key="2">
    <source>
        <dbReference type="EMBL" id="SFO09486.1"/>
    </source>
</evidence>
<dbReference type="OrthoDB" id="4727912at2"/>
<dbReference type="Pfam" id="PF10947">
    <property type="entry name" value="DUF2628"/>
    <property type="match status" value="1"/>
</dbReference>
<dbReference type="EMBL" id="FOVG01000003">
    <property type="protein sequence ID" value="SFO09486.1"/>
    <property type="molecule type" value="Genomic_DNA"/>
</dbReference>
<feature type="transmembrane region" description="Helical" evidence="1">
    <location>
        <begin position="80"/>
        <end position="100"/>
    </location>
</feature>
<organism evidence="2 3">
    <name type="scientific">Candidatus Pantoea varia</name>
    <dbReference type="NCBI Taxonomy" id="1881036"/>
    <lineage>
        <taxon>Bacteria</taxon>
        <taxon>Pseudomonadati</taxon>
        <taxon>Pseudomonadota</taxon>
        <taxon>Gammaproteobacteria</taxon>
        <taxon>Enterobacterales</taxon>
        <taxon>Erwiniaceae</taxon>
        <taxon>Pantoea</taxon>
    </lineage>
</organism>
<evidence type="ECO:0000313" key="3">
    <source>
        <dbReference type="Proteomes" id="UP000198968"/>
    </source>
</evidence>
<keyword evidence="1" id="KW-0472">Membrane</keyword>
<dbReference type="AlphaFoldDB" id="A0A1I5EDX8"/>
<dbReference type="Proteomes" id="UP000198968">
    <property type="component" value="Unassembled WGS sequence"/>
</dbReference>
<feature type="transmembrane region" description="Helical" evidence="1">
    <location>
        <begin position="54"/>
        <end position="74"/>
    </location>
</feature>
<name>A0A1I5EDX8_9GAMM</name>
<keyword evidence="1" id="KW-1133">Transmembrane helix</keyword>
<gene>
    <name evidence="2" type="ORF">SAMN05428971_2886</name>
</gene>
<protein>
    <recommendedName>
        <fullName evidence="4">DUF2628 domain-containing protein</fullName>
    </recommendedName>
</protein>
<keyword evidence="3" id="KW-1185">Reference proteome</keyword>
<evidence type="ECO:0000256" key="1">
    <source>
        <dbReference type="SAM" id="Phobius"/>
    </source>
</evidence>
<proteinExistence type="predicted"/>
<dbReference type="InterPro" id="IPR024399">
    <property type="entry name" value="DUF2628"/>
</dbReference>
<reference evidence="3" key="1">
    <citation type="submission" date="2016-10" db="EMBL/GenBank/DDBJ databases">
        <authorList>
            <person name="Varghese N."/>
            <person name="Submissions S."/>
        </authorList>
    </citation>
    <scope>NUCLEOTIDE SEQUENCE [LARGE SCALE GENOMIC DNA]</scope>
    <source>
        <strain evidence="3">OV426</strain>
    </source>
</reference>